<dbReference type="Proteomes" id="UP000224634">
    <property type="component" value="Unassembled WGS sequence"/>
</dbReference>
<keyword evidence="1" id="KW-0472">Membrane</keyword>
<keyword evidence="1" id="KW-0812">Transmembrane</keyword>
<keyword evidence="1" id="KW-1133">Transmembrane helix</keyword>
<gene>
    <name evidence="2" type="ORF">AJ80_01262</name>
</gene>
<sequence>MDCMSFVPGPSAREAIENANGRILIRRDTMMQYVNEYILNCPSGPQPMLYQVFLNLVSEEQGPEIEVKFSIRDPTTTEEEDPAGELIGHAYAIHKDVSGGLSEKLLWEVGRRTPSLADADVARAFNAYRRVLAAHQGISPPVNVPIPPRPSPVSPPLPGTATAISRALSPSNIYFASDAMFYFVDLSGTSPTTQPDNTPLHLSRPMMAFDALILSACVALAIGAPPLVFSVLQSAERNDMGRMPNSYGRAVYAHAPDSIPEDGRIIIVG</sequence>
<comment type="caution">
    <text evidence="2">The sequence shown here is derived from an EMBL/GenBank/DDBJ whole genome shotgun (WGS) entry which is preliminary data.</text>
</comment>
<evidence type="ECO:0000313" key="3">
    <source>
        <dbReference type="Proteomes" id="UP000224634"/>
    </source>
</evidence>
<dbReference type="EMBL" id="PDNA01000010">
    <property type="protein sequence ID" value="PGH27076.1"/>
    <property type="molecule type" value="Genomic_DNA"/>
</dbReference>
<feature type="transmembrane region" description="Helical" evidence="1">
    <location>
        <begin position="211"/>
        <end position="232"/>
    </location>
</feature>
<accession>A0A2B7YZG0</accession>
<name>A0A2B7YZG0_POLH7</name>
<proteinExistence type="predicted"/>
<dbReference type="OrthoDB" id="4933604at2759"/>
<organism evidence="2 3">
    <name type="scientific">Polytolypa hystricis (strain UAMH7299)</name>
    <dbReference type="NCBI Taxonomy" id="1447883"/>
    <lineage>
        <taxon>Eukaryota</taxon>
        <taxon>Fungi</taxon>
        <taxon>Dikarya</taxon>
        <taxon>Ascomycota</taxon>
        <taxon>Pezizomycotina</taxon>
        <taxon>Eurotiomycetes</taxon>
        <taxon>Eurotiomycetidae</taxon>
        <taxon>Onygenales</taxon>
        <taxon>Onygenales incertae sedis</taxon>
        <taxon>Polytolypa</taxon>
    </lineage>
</organism>
<protein>
    <submittedName>
        <fullName evidence="2">Uncharacterized protein</fullName>
    </submittedName>
</protein>
<keyword evidence="3" id="KW-1185">Reference proteome</keyword>
<dbReference type="AlphaFoldDB" id="A0A2B7YZG0"/>
<evidence type="ECO:0000256" key="1">
    <source>
        <dbReference type="SAM" id="Phobius"/>
    </source>
</evidence>
<evidence type="ECO:0000313" key="2">
    <source>
        <dbReference type="EMBL" id="PGH27076.1"/>
    </source>
</evidence>
<reference evidence="2 3" key="1">
    <citation type="submission" date="2017-10" db="EMBL/GenBank/DDBJ databases">
        <title>Comparative genomics in systemic dimorphic fungi from Ajellomycetaceae.</title>
        <authorList>
            <person name="Munoz J.F."/>
            <person name="Mcewen J.G."/>
            <person name="Clay O.K."/>
            <person name="Cuomo C.A."/>
        </authorList>
    </citation>
    <scope>NUCLEOTIDE SEQUENCE [LARGE SCALE GENOMIC DNA]</scope>
    <source>
        <strain evidence="2 3">UAMH7299</strain>
    </source>
</reference>